<dbReference type="AlphaFoldDB" id="W6K2T6"/>
<protein>
    <submittedName>
        <fullName evidence="2">Uncharacterized protein</fullName>
    </submittedName>
</protein>
<evidence type="ECO:0000256" key="1">
    <source>
        <dbReference type="SAM" id="MobiDB-lite"/>
    </source>
</evidence>
<dbReference type="STRING" id="1193182.BN11_780006"/>
<feature type="region of interest" description="Disordered" evidence="1">
    <location>
        <begin position="122"/>
        <end position="145"/>
    </location>
</feature>
<proteinExistence type="predicted"/>
<evidence type="ECO:0000313" key="3">
    <source>
        <dbReference type="Proteomes" id="UP000035763"/>
    </source>
</evidence>
<gene>
    <name evidence="2" type="ORF">BN11_780006</name>
</gene>
<dbReference type="EMBL" id="CAJA01000505">
    <property type="protein sequence ID" value="CCH75521.1"/>
    <property type="molecule type" value="Genomic_DNA"/>
</dbReference>
<comment type="caution">
    <text evidence="2">The sequence shown here is derived from an EMBL/GenBank/DDBJ whole genome shotgun (WGS) entry which is preliminary data.</text>
</comment>
<keyword evidence="3" id="KW-1185">Reference proteome</keyword>
<sequence>MSTRTSKRAAPPAALRPIKVLPIPEHRPPALPADIPIEALGTGHERSMPYVQDALAFELMPRRSDVDRAVAPTDLPDPHAWIGGIAQALLEVMLGLRPPSQVVRSCAPEVYLAVARRHASASRRRENAATKMRRPTVAKVHSTRPDETVTESVVLVLAGPRVRAMALRAEAGRTGWRVTALELG</sequence>
<reference evidence="2 3" key="1">
    <citation type="journal article" date="2013" name="ISME J.">
        <title>A metabolic model for members of the genus Tetrasphaera involved in enhanced biological phosphorus removal.</title>
        <authorList>
            <person name="Kristiansen R."/>
            <person name="Nguyen H.T.T."/>
            <person name="Saunders A.M."/>
            <person name="Nielsen J.L."/>
            <person name="Wimmer R."/>
            <person name="Le V.Q."/>
            <person name="McIlroy S.J."/>
            <person name="Petrovski S."/>
            <person name="Seviour R.J."/>
            <person name="Calteau A."/>
            <person name="Nielsen K.L."/>
            <person name="Nielsen P.H."/>
        </authorList>
    </citation>
    <scope>NUCLEOTIDE SEQUENCE [LARGE SCALE GENOMIC DNA]</scope>
    <source>
        <strain evidence="2 3">Ben110</strain>
    </source>
</reference>
<dbReference type="InterPro" id="IPR045596">
    <property type="entry name" value="DUF6459"/>
</dbReference>
<dbReference type="Proteomes" id="UP000035763">
    <property type="component" value="Unassembled WGS sequence"/>
</dbReference>
<evidence type="ECO:0000313" key="2">
    <source>
        <dbReference type="EMBL" id="CCH75521.1"/>
    </source>
</evidence>
<dbReference type="Pfam" id="PF20060">
    <property type="entry name" value="DUF6459"/>
    <property type="match status" value="1"/>
</dbReference>
<name>W6K2T6_9MICO</name>
<organism evidence="2 3">
    <name type="scientific">Nostocoides australiense Ben110</name>
    <dbReference type="NCBI Taxonomy" id="1193182"/>
    <lineage>
        <taxon>Bacteria</taxon>
        <taxon>Bacillati</taxon>
        <taxon>Actinomycetota</taxon>
        <taxon>Actinomycetes</taxon>
        <taxon>Micrococcales</taxon>
        <taxon>Intrasporangiaceae</taxon>
        <taxon>Nostocoides</taxon>
    </lineage>
</organism>
<dbReference type="RefSeq" id="WP_048696079.1">
    <property type="nucleotide sequence ID" value="NZ_HG764815.1"/>
</dbReference>
<accession>W6K2T6</accession>
<dbReference type="OrthoDB" id="3266345at2"/>